<organism evidence="2 3">
    <name type="scientific">Cinchona calisaya</name>
    <dbReference type="NCBI Taxonomy" id="153742"/>
    <lineage>
        <taxon>Eukaryota</taxon>
        <taxon>Viridiplantae</taxon>
        <taxon>Streptophyta</taxon>
        <taxon>Embryophyta</taxon>
        <taxon>Tracheophyta</taxon>
        <taxon>Spermatophyta</taxon>
        <taxon>Magnoliopsida</taxon>
        <taxon>eudicotyledons</taxon>
        <taxon>Gunneridae</taxon>
        <taxon>Pentapetalae</taxon>
        <taxon>asterids</taxon>
        <taxon>lamiids</taxon>
        <taxon>Gentianales</taxon>
        <taxon>Rubiaceae</taxon>
        <taxon>Cinchonoideae</taxon>
        <taxon>Cinchoneae</taxon>
        <taxon>Cinchona</taxon>
    </lineage>
</organism>
<name>A0ABD2Z2A2_9GENT</name>
<dbReference type="EMBL" id="JBJUIK010000011">
    <property type="protein sequence ID" value="KAL3513620.1"/>
    <property type="molecule type" value="Genomic_DNA"/>
</dbReference>
<proteinExistence type="predicted"/>
<evidence type="ECO:0000313" key="3">
    <source>
        <dbReference type="Proteomes" id="UP001630127"/>
    </source>
</evidence>
<protein>
    <submittedName>
        <fullName evidence="2">Uncharacterized protein</fullName>
    </submittedName>
</protein>
<sequence>MGDVDINLTFDDVRVVHDSSEVEEFHDSDYAFDDDDDDSLIYETYAYVEVNDDSKLVYNSVSHRGQQRNSPASAVQNKESRCVDTNLGADDDTNLHIYDGHDIEAAEDPESMESEELHSL</sequence>
<feature type="compositionally biased region" description="Acidic residues" evidence="1">
    <location>
        <begin position="105"/>
        <end position="114"/>
    </location>
</feature>
<evidence type="ECO:0000313" key="2">
    <source>
        <dbReference type="EMBL" id="KAL3513620.1"/>
    </source>
</evidence>
<comment type="caution">
    <text evidence="2">The sequence shown here is derived from an EMBL/GenBank/DDBJ whole genome shotgun (WGS) entry which is preliminary data.</text>
</comment>
<dbReference type="AlphaFoldDB" id="A0ABD2Z2A2"/>
<dbReference type="Proteomes" id="UP001630127">
    <property type="component" value="Unassembled WGS sequence"/>
</dbReference>
<feature type="compositionally biased region" description="Polar residues" evidence="1">
    <location>
        <begin position="61"/>
        <end position="77"/>
    </location>
</feature>
<gene>
    <name evidence="2" type="ORF">ACH5RR_026337</name>
</gene>
<keyword evidence="3" id="KW-1185">Reference proteome</keyword>
<evidence type="ECO:0000256" key="1">
    <source>
        <dbReference type="SAM" id="MobiDB-lite"/>
    </source>
</evidence>
<feature type="region of interest" description="Disordered" evidence="1">
    <location>
        <begin position="61"/>
        <end position="120"/>
    </location>
</feature>
<accession>A0ABD2Z2A2</accession>
<reference evidence="2 3" key="1">
    <citation type="submission" date="2024-11" db="EMBL/GenBank/DDBJ databases">
        <title>A near-complete genome assembly of Cinchona calisaya.</title>
        <authorList>
            <person name="Lian D.C."/>
            <person name="Zhao X.W."/>
            <person name="Wei L."/>
        </authorList>
    </citation>
    <scope>NUCLEOTIDE SEQUENCE [LARGE SCALE GENOMIC DNA]</scope>
    <source>
        <tissue evidence="2">Nenye</tissue>
    </source>
</reference>